<reference evidence="1" key="1">
    <citation type="submission" date="2023-04" db="EMBL/GenBank/DDBJ databases">
        <title>The human skin virome in hidradenitis suppurativa patients.</title>
        <authorList>
            <person name="Jansen D."/>
        </authorList>
    </citation>
    <scope>NUCLEOTIDE SEQUENCE</scope>
    <source>
        <strain evidence="1">VC3_JansenPhageH</strain>
    </source>
</reference>
<dbReference type="InterPro" id="IPR010982">
    <property type="entry name" value="Lambda_DNA-bd_dom_sf"/>
</dbReference>
<dbReference type="GO" id="GO:0003677">
    <property type="term" value="F:DNA binding"/>
    <property type="evidence" value="ECO:0007669"/>
    <property type="project" value="InterPro"/>
</dbReference>
<proteinExistence type="predicted"/>
<sequence length="98" mass="11630">MYHEELREWMQIYRIRREDLAAVVGMSGSSLSPYFTTGKPFRGEWIVAWQKAYGWSDEQMFHFAFDRPYKPNPELFKSEKDQKALDALATFKEALRAM</sequence>
<accession>A0AA49X2S2</accession>
<name>A0AA49X2S2_9VIRU</name>
<dbReference type="EMBL" id="OQ890319">
    <property type="protein sequence ID" value="WLJ25932.1"/>
    <property type="molecule type" value="Genomic_DNA"/>
</dbReference>
<evidence type="ECO:0000313" key="1">
    <source>
        <dbReference type="EMBL" id="WLJ25932.1"/>
    </source>
</evidence>
<organism evidence="1">
    <name type="scientific">Firmicutes phage HS11</name>
    <dbReference type="NCBI Taxonomy" id="3056393"/>
    <lineage>
        <taxon>Viruses</taxon>
    </lineage>
</organism>
<protein>
    <submittedName>
        <fullName evidence="1">Repressor protein C2/DNA Complex</fullName>
    </submittedName>
</protein>
<dbReference type="SUPFAM" id="SSF47413">
    <property type="entry name" value="lambda repressor-like DNA-binding domains"/>
    <property type="match status" value="1"/>
</dbReference>